<organism evidence="3">
    <name type="scientific">Boodleopsis sp. H.0758</name>
    <dbReference type="NCBI Taxonomy" id="2320802"/>
    <lineage>
        <taxon>Eukaryota</taxon>
        <taxon>Viridiplantae</taxon>
        <taxon>Chlorophyta</taxon>
        <taxon>core chlorophytes</taxon>
        <taxon>Ulvophyceae</taxon>
        <taxon>TCBD clade</taxon>
        <taxon>Bryopsidales</taxon>
        <taxon>Halimedineae</taxon>
        <taxon>Halimedaceae</taxon>
        <taxon>Rhipileae</taxon>
        <taxon>Boodleopsis</taxon>
    </lineage>
</organism>
<keyword evidence="1" id="KW-0812">Transmembrane</keyword>
<keyword evidence="2" id="KW-0732">Signal</keyword>
<proteinExistence type="predicted"/>
<reference evidence="3" key="1">
    <citation type="submission" date="2018-07" db="EMBL/GenBank/DDBJ databases">
        <authorList>
            <person name="Quirk P.G."/>
            <person name="Krulwich T.A."/>
        </authorList>
    </citation>
    <scope>NUCLEOTIDE SEQUENCE</scope>
</reference>
<keyword evidence="1" id="KW-0472">Membrane</keyword>
<keyword evidence="1" id="KW-1133">Transmembrane helix</keyword>
<gene>
    <name evidence="3" type="primary">ycf47</name>
</gene>
<dbReference type="RefSeq" id="YP_009519017.1">
    <property type="nucleotide sequence ID" value="NC_039521.1"/>
</dbReference>
<dbReference type="AlphaFoldDB" id="A0A386AZS8"/>
<feature type="transmembrane region" description="Helical" evidence="1">
    <location>
        <begin position="44"/>
        <end position="63"/>
    </location>
</feature>
<evidence type="ECO:0008006" key="4">
    <source>
        <dbReference type="Google" id="ProtNLM"/>
    </source>
</evidence>
<keyword evidence="3" id="KW-0150">Chloroplast</keyword>
<evidence type="ECO:0000313" key="3">
    <source>
        <dbReference type="EMBL" id="AYC64957.1"/>
    </source>
</evidence>
<dbReference type="GeneID" id="38278717"/>
<dbReference type="EMBL" id="MH591104">
    <property type="protein sequence ID" value="AYC64957.1"/>
    <property type="molecule type" value="Genomic_DNA"/>
</dbReference>
<evidence type="ECO:0000256" key="2">
    <source>
        <dbReference type="SAM" id="SignalP"/>
    </source>
</evidence>
<keyword evidence="3" id="KW-0934">Plastid</keyword>
<evidence type="ECO:0000256" key="1">
    <source>
        <dbReference type="SAM" id="Phobius"/>
    </source>
</evidence>
<accession>A0A386AZS8</accession>
<reference evidence="3" key="2">
    <citation type="journal article" date="2019" name="Mol. Phylogenet. Evol.">
        <title>Reassessment of the classification of bryopsidales (chlorophyta) based on chloroplast phylogenomic analyses.</title>
        <authorList>
            <person name="Cremen M.C."/>
            <person name="Leliaert F."/>
            <person name="West J."/>
            <person name="Lam D.W."/>
            <person name="Shimada S."/>
            <person name="Lopez-Bautista J.M."/>
            <person name="Verbruggen H."/>
        </authorList>
    </citation>
    <scope>NUCLEOTIDE SEQUENCE</scope>
</reference>
<name>A0A386AZS8_9CHLO</name>
<sequence>MFLRIFFSIIIILVLGSQKPEWNPLVAKLRSFDLFEDYKQAKHYVMVFSWILIFIFYTFFICLI</sequence>
<feature type="chain" id="PRO_5017474917" description="Protein-export membrane protein SecG" evidence="2">
    <location>
        <begin position="17"/>
        <end position="64"/>
    </location>
</feature>
<geneLocation type="chloroplast" evidence="3"/>
<feature type="signal peptide" evidence="2">
    <location>
        <begin position="1"/>
        <end position="16"/>
    </location>
</feature>
<protein>
    <recommendedName>
        <fullName evidence="4">Protein-export membrane protein SecG</fullName>
    </recommendedName>
</protein>